<sequence length="158" mass="18227">MSKIEELELKLTILTNEFAEYREQEAKVEREVKPVFPKSDAWIVDIDCVRGDCGQTLVSRAAEVGCSFYSYDEADQAVARDVARAYVIERINEANKGDNGFKVGEDNYFYEYSYESNSIDYGLSCDLQRLESDLYCRNLSLLDCKVFRDAYKTMLKIK</sequence>
<gene>
    <name evidence="2" type="ORF">S01H1_11201</name>
</gene>
<feature type="coiled-coil region" evidence="1">
    <location>
        <begin position="4"/>
        <end position="31"/>
    </location>
</feature>
<dbReference type="EMBL" id="BARS01005708">
    <property type="protein sequence ID" value="GAF77495.1"/>
    <property type="molecule type" value="Genomic_DNA"/>
</dbReference>
<comment type="caution">
    <text evidence="2">The sequence shown here is derived from an EMBL/GenBank/DDBJ whole genome shotgun (WGS) entry which is preliminary data.</text>
</comment>
<protein>
    <submittedName>
        <fullName evidence="2">Uncharacterized protein</fullName>
    </submittedName>
</protein>
<reference evidence="2" key="1">
    <citation type="journal article" date="2014" name="Front. Microbiol.">
        <title>High frequency of phylogenetically diverse reductive dehalogenase-homologous genes in deep subseafloor sedimentary metagenomes.</title>
        <authorList>
            <person name="Kawai M."/>
            <person name="Futagami T."/>
            <person name="Toyoda A."/>
            <person name="Takaki Y."/>
            <person name="Nishi S."/>
            <person name="Hori S."/>
            <person name="Arai W."/>
            <person name="Tsubouchi T."/>
            <person name="Morono Y."/>
            <person name="Uchiyama I."/>
            <person name="Ito T."/>
            <person name="Fujiyama A."/>
            <person name="Inagaki F."/>
            <person name="Takami H."/>
        </authorList>
    </citation>
    <scope>NUCLEOTIDE SEQUENCE</scope>
    <source>
        <strain evidence="2">Expedition CK06-06</strain>
    </source>
</reference>
<organism evidence="2">
    <name type="scientific">marine sediment metagenome</name>
    <dbReference type="NCBI Taxonomy" id="412755"/>
    <lineage>
        <taxon>unclassified sequences</taxon>
        <taxon>metagenomes</taxon>
        <taxon>ecological metagenomes</taxon>
    </lineage>
</organism>
<evidence type="ECO:0000313" key="2">
    <source>
        <dbReference type="EMBL" id="GAF77495.1"/>
    </source>
</evidence>
<evidence type="ECO:0000256" key="1">
    <source>
        <dbReference type="SAM" id="Coils"/>
    </source>
</evidence>
<keyword evidence="1" id="KW-0175">Coiled coil</keyword>
<proteinExistence type="predicted"/>
<name>X0TN30_9ZZZZ</name>
<dbReference type="AlphaFoldDB" id="X0TN30"/>
<accession>X0TN30</accession>